<protein>
    <submittedName>
        <fullName evidence="1">Uncharacterized protein</fullName>
    </submittedName>
</protein>
<reference evidence="1" key="1">
    <citation type="submission" date="2021-06" db="EMBL/GenBank/DDBJ databases">
        <authorList>
            <person name="Le T.D."/>
        </authorList>
    </citation>
    <scope>NUCLEOTIDE SEQUENCE</scope>
</reference>
<evidence type="ECO:0000313" key="1">
    <source>
        <dbReference type="EMBL" id="QWY14034.1"/>
    </source>
</evidence>
<dbReference type="EMBL" id="MZ336020">
    <property type="protein sequence ID" value="QWY14034.1"/>
    <property type="molecule type" value="Genomic_DNA"/>
</dbReference>
<accession>A0A8F3HN31</accession>
<dbReference type="KEGG" id="vg:80832371"/>
<dbReference type="Proteomes" id="UP000693898">
    <property type="component" value="Segment"/>
</dbReference>
<name>A0A8F3HN31_9CAUD</name>
<organism evidence="1 2">
    <name type="scientific">Aeromonas phage pAh6.2TG</name>
    <dbReference type="NCBI Taxonomy" id="2849625"/>
    <lineage>
        <taxon>Viruses</taxon>
        <taxon>Duplodnaviria</taxon>
        <taxon>Heunggongvirae</taxon>
        <taxon>Uroviricota</taxon>
        <taxon>Caudoviricetes</taxon>
        <taxon>Chaseviridae</taxon>
        <taxon>Nefertitivirinae</taxon>
        <taxon>Phayathaivirus</taxon>
        <taxon>Phayathaivirus pAh62TG</taxon>
    </lineage>
</organism>
<proteinExistence type="predicted"/>
<dbReference type="RefSeq" id="YP_010845219.1">
    <property type="nucleotide sequence ID" value="NC_079187.1"/>
</dbReference>
<keyword evidence="2" id="KW-1185">Reference proteome</keyword>
<sequence>MYFRKIRVEARHGSGDNWDEYPFFTTTELRVHVEMDMSFAQQLAQASVAIYNLSVENAKALTSGDTEVASAGDAAAATKRKKVLIRIYAGYRDEELQSETGLPLLLEGVVMNGSFRRALPHNITQLYVLPLAAQFLRQTFAPVPVRESITARDLVEAVLYRAGYAQNAIHFEGPEDFLSEAVDAGRTIDPGKDVYRYLHELGNEFAFTFALRPSGVGVYPLLDDSEAGHADWNHLQSRGEPYKVSPLLLKGAPSVGLCSITLPLVFDARIFPGWVLDVQSLQGDRGDLSLSADGVADYSAVGDPLFYTDDVAKYAVLSKYMALRVVHQIDNYQDQWITTVIGTVPTKGDTGKGEIRHG</sequence>
<dbReference type="GeneID" id="80832371"/>
<evidence type="ECO:0000313" key="2">
    <source>
        <dbReference type="Proteomes" id="UP000693898"/>
    </source>
</evidence>